<dbReference type="PANTHER" id="PTHR47756:SF1">
    <property type="entry name" value="BLL0085 PROTEIN"/>
    <property type="match status" value="1"/>
</dbReference>
<protein>
    <submittedName>
        <fullName evidence="8">RNA polymerase sigma factor</fullName>
    </submittedName>
</protein>
<evidence type="ECO:0000259" key="7">
    <source>
        <dbReference type="Pfam" id="PF20239"/>
    </source>
</evidence>
<dbReference type="SUPFAM" id="SSF88946">
    <property type="entry name" value="Sigma2 domain of RNA polymerase sigma factors"/>
    <property type="match status" value="1"/>
</dbReference>
<feature type="domain" description="DUF6596" evidence="7">
    <location>
        <begin position="194"/>
        <end position="294"/>
    </location>
</feature>
<sequence length="432" mass="46571">MHQQPAAGPRGPAETARHTVETVFRIESPRIIAALTRTVRDIGIAEELAQDALVAALEQWPRDGVPDNPGAWLMTTARHRAVDLIRRREAYARKLAEIGRSLETAVPPAEPADPDDIDDDLLRLVFTACHPVLSAEARVALTLRLLGGLTTTEIARAFLVPEATVAQRIVRAKRTLAAKNVPFEVPGGPDRAARLGSVLDVIYLIFNEGYSATGGDDLLRPGLCEDAQRLARVLSGLMPEESEVHGLTALLEFQASRAAARIGPKGEPVLLKDQNRSRWNRMLVARGITALGRADATAGGAPGPYALQAAIAACHTYAHTWEETDWPRIATLYALLAARAPSPVVELNRAVAVSMADGPQPALDIVDALAAEPALRDYHLLPSVRGDLLARLGRTAEARAEFERAASLARNEPERRMLADRARACAEDPPGT</sequence>
<dbReference type="Pfam" id="PF20239">
    <property type="entry name" value="DUF6596"/>
    <property type="match status" value="1"/>
</dbReference>
<dbReference type="PANTHER" id="PTHR47756">
    <property type="entry name" value="BLL6612 PROTEIN-RELATED"/>
    <property type="match status" value="1"/>
</dbReference>
<gene>
    <name evidence="8" type="ORF">DN051_16610</name>
</gene>
<dbReference type="NCBIfam" id="TIGR02937">
    <property type="entry name" value="sigma70-ECF"/>
    <property type="match status" value="1"/>
</dbReference>
<dbReference type="GO" id="GO:0016987">
    <property type="term" value="F:sigma factor activity"/>
    <property type="evidence" value="ECO:0007669"/>
    <property type="project" value="UniProtKB-KW"/>
</dbReference>
<reference evidence="8 9" key="1">
    <citation type="journal article" date="2019" name="Int. J. Syst. Evol. Microbiol.">
        <title>Streptomyces cadmiisoli sp. nov., a novel actinomycete isolated from cadmium-contaminated soil.</title>
        <authorList>
            <person name="Li K."/>
            <person name="Tang X."/>
            <person name="Zhao J."/>
            <person name="Guo Y."/>
            <person name="Tang Y."/>
            <person name="Gao J."/>
        </authorList>
    </citation>
    <scope>NUCLEOTIDE SEQUENCE [LARGE SCALE GENOMIC DNA]</scope>
    <source>
        <strain evidence="8 9">ZFG47</strain>
    </source>
</reference>
<dbReference type="Pfam" id="PF04542">
    <property type="entry name" value="Sigma70_r2"/>
    <property type="match status" value="1"/>
</dbReference>
<name>A0A2Z4IYR9_9ACTN</name>
<dbReference type="GO" id="GO:0003677">
    <property type="term" value="F:DNA binding"/>
    <property type="evidence" value="ECO:0007669"/>
    <property type="project" value="InterPro"/>
</dbReference>
<evidence type="ECO:0000256" key="3">
    <source>
        <dbReference type="ARBA" id="ARBA00023082"/>
    </source>
</evidence>
<dbReference type="KEGG" id="scad:DN051_16610"/>
<dbReference type="AlphaFoldDB" id="A0A2Z4IYR9"/>
<evidence type="ECO:0000313" key="9">
    <source>
        <dbReference type="Proteomes" id="UP000249616"/>
    </source>
</evidence>
<dbReference type="Pfam" id="PF08281">
    <property type="entry name" value="Sigma70_r4_2"/>
    <property type="match status" value="1"/>
</dbReference>
<keyword evidence="4" id="KW-0804">Transcription</keyword>
<proteinExistence type="inferred from homology"/>
<evidence type="ECO:0000256" key="2">
    <source>
        <dbReference type="ARBA" id="ARBA00023015"/>
    </source>
</evidence>
<evidence type="ECO:0000259" key="6">
    <source>
        <dbReference type="Pfam" id="PF08281"/>
    </source>
</evidence>
<feature type="domain" description="RNA polymerase sigma-70 region 2" evidence="5">
    <location>
        <begin position="27"/>
        <end position="89"/>
    </location>
</feature>
<feature type="domain" description="RNA polymerase sigma factor 70 region 4 type 2" evidence="6">
    <location>
        <begin position="126"/>
        <end position="176"/>
    </location>
</feature>
<dbReference type="GO" id="GO:0006352">
    <property type="term" value="P:DNA-templated transcription initiation"/>
    <property type="evidence" value="ECO:0007669"/>
    <property type="project" value="InterPro"/>
</dbReference>
<dbReference type="InterPro" id="IPR013249">
    <property type="entry name" value="RNA_pol_sigma70_r4_t2"/>
</dbReference>
<dbReference type="RefSeq" id="WP_053759477.1">
    <property type="nucleotide sequence ID" value="NZ_CBDRHE010000007.1"/>
</dbReference>
<dbReference type="InterPro" id="IPR013325">
    <property type="entry name" value="RNA_pol_sigma_r2"/>
</dbReference>
<dbReference type="Gene3D" id="1.10.1740.10">
    <property type="match status" value="1"/>
</dbReference>
<dbReference type="InterPro" id="IPR014284">
    <property type="entry name" value="RNA_pol_sigma-70_dom"/>
</dbReference>
<evidence type="ECO:0000256" key="4">
    <source>
        <dbReference type="ARBA" id="ARBA00023163"/>
    </source>
</evidence>
<dbReference type="InterPro" id="IPR036388">
    <property type="entry name" value="WH-like_DNA-bd_sf"/>
</dbReference>
<accession>A0A2Z4IYR9</accession>
<dbReference type="Proteomes" id="UP000249616">
    <property type="component" value="Chromosome"/>
</dbReference>
<organism evidence="8 9">
    <name type="scientific">Streptomyces cadmiisoli</name>
    <dbReference type="NCBI Taxonomy" id="2184053"/>
    <lineage>
        <taxon>Bacteria</taxon>
        <taxon>Bacillati</taxon>
        <taxon>Actinomycetota</taxon>
        <taxon>Actinomycetes</taxon>
        <taxon>Kitasatosporales</taxon>
        <taxon>Streptomycetaceae</taxon>
        <taxon>Streptomyces</taxon>
        <taxon>Streptomyces aurantiacus group</taxon>
    </lineage>
</organism>
<dbReference type="Gene3D" id="1.10.10.10">
    <property type="entry name" value="Winged helix-like DNA-binding domain superfamily/Winged helix DNA-binding domain"/>
    <property type="match status" value="1"/>
</dbReference>
<keyword evidence="2" id="KW-0805">Transcription regulation</keyword>
<keyword evidence="9" id="KW-1185">Reference proteome</keyword>
<dbReference type="InterPro" id="IPR007627">
    <property type="entry name" value="RNA_pol_sigma70_r2"/>
</dbReference>
<dbReference type="InterPro" id="IPR013324">
    <property type="entry name" value="RNA_pol_sigma_r3/r4-like"/>
</dbReference>
<evidence type="ECO:0000256" key="1">
    <source>
        <dbReference type="ARBA" id="ARBA00010641"/>
    </source>
</evidence>
<dbReference type="EMBL" id="CP030073">
    <property type="protein sequence ID" value="AWW38071.1"/>
    <property type="molecule type" value="Genomic_DNA"/>
</dbReference>
<keyword evidence="3" id="KW-0731">Sigma factor</keyword>
<dbReference type="SUPFAM" id="SSF88659">
    <property type="entry name" value="Sigma3 and sigma4 domains of RNA polymerase sigma factors"/>
    <property type="match status" value="1"/>
</dbReference>
<comment type="similarity">
    <text evidence="1">Belongs to the sigma-70 factor family. ECF subfamily.</text>
</comment>
<evidence type="ECO:0000313" key="8">
    <source>
        <dbReference type="EMBL" id="AWW38071.1"/>
    </source>
</evidence>
<evidence type="ECO:0000259" key="5">
    <source>
        <dbReference type="Pfam" id="PF04542"/>
    </source>
</evidence>
<dbReference type="InterPro" id="IPR046531">
    <property type="entry name" value="DUF6596"/>
</dbReference>